<sequence>MEKIKARRRSLRAVEVPAVGYPAVRNPSIRPGHPTGSTKCAILPKNLRRRRCGGCGGNGLCGVCAVCGGGGGCGGRHAGLRGASHSRG</sequence>
<gene>
    <name evidence="1" type="ORF">F1599_11410</name>
</gene>
<dbReference type="Proteomes" id="UP000324324">
    <property type="component" value="Unassembled WGS sequence"/>
</dbReference>
<dbReference type="EMBL" id="VWRN01000031">
    <property type="protein sequence ID" value="KAA6124510.1"/>
    <property type="molecule type" value="Genomic_DNA"/>
</dbReference>
<proteinExistence type="predicted"/>
<evidence type="ECO:0000313" key="2">
    <source>
        <dbReference type="Proteomes" id="UP000324324"/>
    </source>
</evidence>
<accession>A0A5M8AS54</accession>
<keyword evidence="2" id="KW-1185">Reference proteome</keyword>
<reference evidence="1 2" key="1">
    <citation type="submission" date="2019-09" db="EMBL/GenBank/DDBJ databases">
        <title>Isolation of a novel species in the genus Cupriavidus from patients with sepsis using whole genome sequencing.</title>
        <authorList>
            <person name="Kweon O.J."/>
            <person name="Lee M.-K."/>
        </authorList>
    </citation>
    <scope>NUCLEOTIDE SEQUENCE [LARGE SCALE GENOMIC DNA]</scope>
    <source>
        <strain evidence="1 2">MKL-01</strain>
    </source>
</reference>
<name>A0A5M8AS54_9BURK</name>
<organism evidence="1 2">
    <name type="scientific">Cupriavidus cauae</name>
    <dbReference type="NCBI Taxonomy" id="2608999"/>
    <lineage>
        <taxon>Bacteria</taxon>
        <taxon>Pseudomonadati</taxon>
        <taxon>Pseudomonadota</taxon>
        <taxon>Betaproteobacteria</taxon>
        <taxon>Burkholderiales</taxon>
        <taxon>Burkholderiaceae</taxon>
        <taxon>Cupriavidus</taxon>
    </lineage>
</organism>
<evidence type="ECO:0000313" key="1">
    <source>
        <dbReference type="EMBL" id="KAA6124510.1"/>
    </source>
</evidence>
<dbReference type="AlphaFoldDB" id="A0A5M8AS54"/>
<comment type="caution">
    <text evidence="1">The sequence shown here is derived from an EMBL/GenBank/DDBJ whole genome shotgun (WGS) entry which is preliminary data.</text>
</comment>
<protein>
    <submittedName>
        <fullName evidence="1">Uncharacterized protein</fullName>
    </submittedName>
</protein>